<evidence type="ECO:0000256" key="1">
    <source>
        <dbReference type="SAM" id="MobiDB-lite"/>
    </source>
</evidence>
<evidence type="ECO:0000313" key="2">
    <source>
        <dbReference type="EMBL" id="ERG96913.1"/>
    </source>
</evidence>
<dbReference type="Proteomes" id="UP000030710">
    <property type="component" value="Unassembled WGS sequence"/>
</dbReference>
<feature type="region of interest" description="Disordered" evidence="1">
    <location>
        <begin position="21"/>
        <end position="61"/>
    </location>
</feature>
<dbReference type="RefSeq" id="WP_021056375.1">
    <property type="nucleotide sequence ID" value="NZ_KE356561.1"/>
</dbReference>
<reference evidence="2 3" key="1">
    <citation type="journal article" date="2013" name="PLoS ONE">
        <title>Assembly-driven community genomics of a hypersaline microbial ecosystem.</title>
        <authorList>
            <person name="Podell S."/>
            <person name="Ugalde J.A."/>
            <person name="Narasingarao P."/>
            <person name="Banfield J.F."/>
            <person name="Heidelberg K.B."/>
            <person name="Allen E.E."/>
        </authorList>
    </citation>
    <scope>NUCLEOTIDE SEQUENCE [LARGE SCALE GENOMIC DNA]</scope>
    <source>
        <strain evidence="3">J07HQW2</strain>
    </source>
</reference>
<protein>
    <recommendedName>
        <fullName evidence="4">ThiS family</fullName>
    </recommendedName>
</protein>
<feature type="compositionally biased region" description="Polar residues" evidence="1">
    <location>
        <begin position="35"/>
        <end position="61"/>
    </location>
</feature>
<dbReference type="HOGENOM" id="CLU_1912315_0_0_2"/>
<evidence type="ECO:0000313" key="3">
    <source>
        <dbReference type="Proteomes" id="UP000030710"/>
    </source>
</evidence>
<proteinExistence type="predicted"/>
<dbReference type="InterPro" id="IPR016155">
    <property type="entry name" value="Mopterin_synth/thiamin_S_b"/>
</dbReference>
<gene>
    <name evidence="2" type="ORF">J07HQW2_03397</name>
</gene>
<name>U1NJ22_9EURY</name>
<dbReference type="CDD" id="cd17040">
    <property type="entry name" value="Ubl_MoaD_like"/>
    <property type="match status" value="1"/>
</dbReference>
<dbReference type="SUPFAM" id="SSF54285">
    <property type="entry name" value="MoaD/ThiS"/>
    <property type="match status" value="1"/>
</dbReference>
<dbReference type="Gene3D" id="3.10.20.30">
    <property type="match status" value="1"/>
</dbReference>
<dbReference type="EMBL" id="KE356561">
    <property type="protein sequence ID" value="ERG96913.1"/>
    <property type="molecule type" value="Genomic_DNA"/>
</dbReference>
<dbReference type="InterPro" id="IPR012675">
    <property type="entry name" value="Beta-grasp_dom_sf"/>
</dbReference>
<sequence>MKIMVYGPLRTAADNKVLTLPTESSTNDSDEHISCDNTNTVSVTSDHGATDTSTASKNPPETVSELITMIADAYPQTRSHLLDCEEKIRPSVRVVVDGDKASFESQLDSSADIQLFPAMRGGSGCTVTKYDS</sequence>
<accession>U1NJ22</accession>
<dbReference type="STRING" id="1238425.J07HQW2_03397"/>
<evidence type="ECO:0008006" key="4">
    <source>
        <dbReference type="Google" id="ProtNLM"/>
    </source>
</evidence>
<organism evidence="2 3">
    <name type="scientific">Haloquadratum walsbyi J07HQW2</name>
    <dbReference type="NCBI Taxonomy" id="1238425"/>
    <lineage>
        <taxon>Archaea</taxon>
        <taxon>Methanobacteriati</taxon>
        <taxon>Methanobacteriota</taxon>
        <taxon>Stenosarchaea group</taxon>
        <taxon>Halobacteria</taxon>
        <taxon>Halobacteriales</taxon>
        <taxon>Haloferacaceae</taxon>
        <taxon>Haloquadratum</taxon>
    </lineage>
</organism>
<dbReference type="AlphaFoldDB" id="U1NJ22"/>
<dbReference type="eggNOG" id="arCOG00536">
    <property type="taxonomic scope" value="Archaea"/>
</dbReference>